<accession>A0A0N4UBV6</accession>
<name>A0A0N4UBV6_DRAME</name>
<dbReference type="GO" id="GO:0045202">
    <property type="term" value="C:synapse"/>
    <property type="evidence" value="ECO:0007669"/>
    <property type="project" value="TreeGrafter"/>
</dbReference>
<dbReference type="GO" id="GO:0005634">
    <property type="term" value="C:nucleus"/>
    <property type="evidence" value="ECO:0007669"/>
    <property type="project" value="TreeGrafter"/>
</dbReference>
<dbReference type="PANTHER" id="PTHR12566">
    <property type="entry name" value="CYTOPLASMIC POLYADENYLATION ELEMENT BINDING PROTEIN CPEB"/>
    <property type="match status" value="1"/>
</dbReference>
<dbReference type="Gene3D" id="3.30.70.330">
    <property type="match status" value="2"/>
</dbReference>
<feature type="domain" description="RRM" evidence="2">
    <location>
        <begin position="108"/>
        <end position="190"/>
    </location>
</feature>
<sequence>MPFDSELRNFKRLQSGTAENLSRLFDYALHDPFLTQNAIGSIERTTHENGNFSLNTTSLAKFYFFGDFFDYRYIVTTFKPGNKNFGYTSTSEIKLNETGNFVAPVFSRKVFVGGLPHGVTANTITEFFNQFGTATVDWPHRDQNKRYAFVVFEKESSVQILIENCTMCQGKLNIILKNKGKNLKMVQVRPWLLSEQEYRISEAVINDRYSVFVGGVPRTTSARELAVVIQQTIGNVSSVTLELDSDTQYPKGAARVVFKNRESYLIAIAMRMITINKIDQEKEFIPIIFALKCLVCSICVKNVGSHNRGLLYHKPMLKERCKMKAQNAEQTSEHVLNATFLQHQKQKKYWQRHQQQQYEQKQLMQEKNHAYYPTKRFQVNNRDR</sequence>
<keyword evidence="1" id="KW-0694">RNA-binding</keyword>
<dbReference type="GO" id="GO:0000900">
    <property type="term" value="F:mRNA regulatory element binding translation repressor activity"/>
    <property type="evidence" value="ECO:0007669"/>
    <property type="project" value="TreeGrafter"/>
</dbReference>
<dbReference type="InterPro" id="IPR035979">
    <property type="entry name" value="RBD_domain_sf"/>
</dbReference>
<dbReference type="PANTHER" id="PTHR12566:SF6">
    <property type="entry name" value="FOG-1 PROTEIN"/>
    <property type="match status" value="1"/>
</dbReference>
<evidence type="ECO:0000313" key="3">
    <source>
        <dbReference type="Proteomes" id="UP000038040"/>
    </source>
</evidence>
<dbReference type="SMART" id="SM00360">
    <property type="entry name" value="RRM"/>
    <property type="match status" value="2"/>
</dbReference>
<dbReference type="Pfam" id="PF00076">
    <property type="entry name" value="RRM_1"/>
    <property type="match status" value="1"/>
</dbReference>
<dbReference type="GO" id="GO:0008135">
    <property type="term" value="F:translation factor activity, RNA binding"/>
    <property type="evidence" value="ECO:0007669"/>
    <property type="project" value="TreeGrafter"/>
</dbReference>
<proteinExistence type="predicted"/>
<feature type="domain" description="RRM" evidence="2">
    <location>
        <begin position="209"/>
        <end position="280"/>
    </location>
</feature>
<dbReference type="GO" id="GO:0005737">
    <property type="term" value="C:cytoplasm"/>
    <property type="evidence" value="ECO:0007669"/>
    <property type="project" value="TreeGrafter"/>
</dbReference>
<dbReference type="GO" id="GO:0043022">
    <property type="term" value="F:ribosome binding"/>
    <property type="evidence" value="ECO:0007669"/>
    <property type="project" value="TreeGrafter"/>
</dbReference>
<protein>
    <submittedName>
        <fullName evidence="4">RRM domain-containing protein</fullName>
    </submittedName>
</protein>
<dbReference type="InterPro" id="IPR000504">
    <property type="entry name" value="RRM_dom"/>
</dbReference>
<dbReference type="SUPFAM" id="SSF54928">
    <property type="entry name" value="RNA-binding domain, RBD"/>
    <property type="match status" value="1"/>
</dbReference>
<dbReference type="PROSITE" id="PS50102">
    <property type="entry name" value="RRM"/>
    <property type="match status" value="2"/>
</dbReference>
<organism evidence="3 4">
    <name type="scientific">Dracunculus medinensis</name>
    <name type="common">Guinea worm</name>
    <dbReference type="NCBI Taxonomy" id="318479"/>
    <lineage>
        <taxon>Eukaryota</taxon>
        <taxon>Metazoa</taxon>
        <taxon>Ecdysozoa</taxon>
        <taxon>Nematoda</taxon>
        <taxon>Chromadorea</taxon>
        <taxon>Rhabditida</taxon>
        <taxon>Spirurina</taxon>
        <taxon>Dracunculoidea</taxon>
        <taxon>Dracunculidae</taxon>
        <taxon>Dracunculus</taxon>
    </lineage>
</organism>
<evidence type="ECO:0000259" key="2">
    <source>
        <dbReference type="PROSITE" id="PS50102"/>
    </source>
</evidence>
<dbReference type="AlphaFoldDB" id="A0A0N4UBV6"/>
<dbReference type="InterPro" id="IPR012677">
    <property type="entry name" value="Nucleotide-bd_a/b_plait_sf"/>
</dbReference>
<dbReference type="GO" id="GO:2000766">
    <property type="term" value="P:negative regulation of cytoplasmic translation"/>
    <property type="evidence" value="ECO:0007669"/>
    <property type="project" value="TreeGrafter"/>
</dbReference>
<dbReference type="GO" id="GO:0003730">
    <property type="term" value="F:mRNA 3'-UTR binding"/>
    <property type="evidence" value="ECO:0007669"/>
    <property type="project" value="InterPro"/>
</dbReference>
<dbReference type="WBParaSite" id="DME_0000471301-mRNA-1">
    <property type="protein sequence ID" value="DME_0000471301-mRNA-1"/>
    <property type="gene ID" value="DME_0000471301"/>
</dbReference>
<dbReference type="Proteomes" id="UP000038040">
    <property type="component" value="Unplaced"/>
</dbReference>
<dbReference type="Pfam" id="PF16367">
    <property type="entry name" value="RRM_7"/>
    <property type="match status" value="1"/>
</dbReference>
<evidence type="ECO:0000256" key="1">
    <source>
        <dbReference type="PROSITE-ProRule" id="PRU00176"/>
    </source>
</evidence>
<dbReference type="InterPro" id="IPR034819">
    <property type="entry name" value="CPEB"/>
</dbReference>
<dbReference type="GO" id="GO:0043005">
    <property type="term" value="C:neuron projection"/>
    <property type="evidence" value="ECO:0007669"/>
    <property type="project" value="TreeGrafter"/>
</dbReference>
<evidence type="ECO:0000313" key="4">
    <source>
        <dbReference type="WBParaSite" id="DME_0000471301-mRNA-1"/>
    </source>
</evidence>
<reference evidence="4" key="1">
    <citation type="submission" date="2017-02" db="UniProtKB">
        <authorList>
            <consortium name="WormBaseParasite"/>
        </authorList>
    </citation>
    <scope>IDENTIFICATION</scope>
</reference>